<organism evidence="1 2">
    <name type="scientific">Trametes sanguinea</name>
    <dbReference type="NCBI Taxonomy" id="158606"/>
    <lineage>
        <taxon>Eukaryota</taxon>
        <taxon>Fungi</taxon>
        <taxon>Dikarya</taxon>
        <taxon>Basidiomycota</taxon>
        <taxon>Agaricomycotina</taxon>
        <taxon>Agaricomycetes</taxon>
        <taxon>Polyporales</taxon>
        <taxon>Polyporaceae</taxon>
        <taxon>Trametes</taxon>
    </lineage>
</organism>
<proteinExistence type="predicted"/>
<gene>
    <name evidence="1" type="ORF">NUW54_g1309</name>
</gene>
<accession>A0ACC1Q854</accession>
<sequence>MGKPQNTFLPGQVLAQREKQKLAAPYIRGRKLGALLLSVAALAIVALRLHHGEATRLSNRTPRTTSGVEPEFDWSHQRVQYSGRPATMATVVLGSSFH</sequence>
<comment type="caution">
    <text evidence="1">The sequence shown here is derived from an EMBL/GenBank/DDBJ whole genome shotgun (WGS) entry which is preliminary data.</text>
</comment>
<name>A0ACC1Q854_9APHY</name>
<dbReference type="EMBL" id="JANSHE010000211">
    <property type="protein sequence ID" value="KAJ3014445.1"/>
    <property type="molecule type" value="Genomic_DNA"/>
</dbReference>
<protein>
    <submittedName>
        <fullName evidence="1">Uncharacterized protein</fullName>
    </submittedName>
</protein>
<keyword evidence="2" id="KW-1185">Reference proteome</keyword>
<reference evidence="1" key="1">
    <citation type="submission" date="2022-08" db="EMBL/GenBank/DDBJ databases">
        <title>Genome Sequence of Pycnoporus sanguineus.</title>
        <authorList>
            <person name="Buettner E."/>
        </authorList>
    </citation>
    <scope>NUCLEOTIDE SEQUENCE</scope>
    <source>
        <strain evidence="1">CG-C14</strain>
    </source>
</reference>
<evidence type="ECO:0000313" key="1">
    <source>
        <dbReference type="EMBL" id="KAJ3014445.1"/>
    </source>
</evidence>
<evidence type="ECO:0000313" key="2">
    <source>
        <dbReference type="Proteomes" id="UP001144978"/>
    </source>
</evidence>
<dbReference type="Proteomes" id="UP001144978">
    <property type="component" value="Unassembled WGS sequence"/>
</dbReference>